<dbReference type="GO" id="GO:0009306">
    <property type="term" value="P:protein secretion"/>
    <property type="evidence" value="ECO:0007669"/>
    <property type="project" value="InterPro"/>
</dbReference>
<keyword evidence="9" id="KW-1185">Reference proteome</keyword>
<protein>
    <recommendedName>
        <fullName evidence="7">Flagellar biosynthesis protein FlhA</fullName>
    </recommendedName>
</protein>
<comment type="caution">
    <text evidence="7">Lacks conserved residue(s) required for the propagation of feature annotation.</text>
</comment>
<accession>A0A0K1PIS4</accession>
<feature type="transmembrane region" description="Helical" evidence="7">
    <location>
        <begin position="12"/>
        <end position="30"/>
    </location>
</feature>
<reference evidence="8 9" key="1">
    <citation type="submission" date="2015-08" db="EMBL/GenBank/DDBJ databases">
        <authorList>
            <person name="Babu N.S."/>
            <person name="Beckwith C.J."/>
            <person name="Beseler K.G."/>
            <person name="Brison A."/>
            <person name="Carone J.V."/>
            <person name="Caskin T.P."/>
            <person name="Diamond M."/>
            <person name="Durham M.E."/>
            <person name="Foxe J.M."/>
            <person name="Go M."/>
            <person name="Henderson B.A."/>
            <person name="Jones I.B."/>
            <person name="McGettigan J.A."/>
            <person name="Micheletti S.J."/>
            <person name="Nasrallah M.E."/>
            <person name="Ortiz D."/>
            <person name="Piller C.R."/>
            <person name="Privatt S.R."/>
            <person name="Schneider S.L."/>
            <person name="Sharp S."/>
            <person name="Smith T.C."/>
            <person name="Stanton J.D."/>
            <person name="Ullery H.E."/>
            <person name="Wilson R.J."/>
            <person name="Serrano M.G."/>
            <person name="Buck G."/>
            <person name="Lee V."/>
            <person name="Wang Y."/>
            <person name="Carvalho R."/>
            <person name="Voegtly L."/>
            <person name="Shi R."/>
            <person name="Duckworth R."/>
            <person name="Johnson A."/>
            <person name="Loviza R."/>
            <person name="Walstead R."/>
            <person name="Shah Z."/>
            <person name="Kiflezghi M."/>
            <person name="Wade K."/>
            <person name="Ball S.L."/>
            <person name="Bradley K.W."/>
            <person name="Asai D.J."/>
            <person name="Bowman C.A."/>
            <person name="Russell D.A."/>
            <person name="Pope W.H."/>
            <person name="Jacobs-Sera D."/>
            <person name="Hendrix R.W."/>
            <person name="Hatfull G.F."/>
        </authorList>
    </citation>
    <scope>NUCLEOTIDE SEQUENCE [LARGE SCALE GENOMIC DNA]</scope>
    <source>
        <strain evidence="8 9">DSM 27710</strain>
    </source>
</reference>
<comment type="subcellular location">
    <subcellularLocation>
        <location evidence="1 7">Cell membrane</location>
        <topology evidence="1 7">Multi-pass membrane protein</topology>
    </subcellularLocation>
</comment>
<evidence type="ECO:0000256" key="7">
    <source>
        <dbReference type="RuleBase" id="RU364093"/>
    </source>
</evidence>
<dbReference type="PANTHER" id="PTHR30161">
    <property type="entry name" value="FLAGELLAR EXPORT PROTEIN, MEMBRANE FLHA SUBUNIT-RELATED"/>
    <property type="match status" value="1"/>
</dbReference>
<feature type="transmembrane region" description="Helical" evidence="7">
    <location>
        <begin position="106"/>
        <end position="129"/>
    </location>
</feature>
<proteinExistence type="inferred from homology"/>
<evidence type="ECO:0000256" key="3">
    <source>
        <dbReference type="ARBA" id="ARBA00022475"/>
    </source>
</evidence>
<dbReference type="RefSeq" id="WP_050727091.1">
    <property type="nucleotide sequence ID" value="NZ_CP012332.1"/>
</dbReference>
<dbReference type="PANTHER" id="PTHR30161:SF1">
    <property type="entry name" value="FLAGELLAR BIOSYNTHESIS PROTEIN FLHA-RELATED"/>
    <property type="match status" value="1"/>
</dbReference>
<comment type="function">
    <text evidence="7">Required for formation of the rod structure of the flagellar apparatus. Together with FliI and FliH, may constitute the export apparatus of flagellin.</text>
</comment>
<dbReference type="Pfam" id="PF00771">
    <property type="entry name" value="FHIPEP"/>
    <property type="match status" value="1"/>
</dbReference>
<evidence type="ECO:0000256" key="2">
    <source>
        <dbReference type="ARBA" id="ARBA00008835"/>
    </source>
</evidence>
<keyword evidence="7" id="KW-0653">Protein transport</keyword>
<feature type="transmembrane region" description="Helical" evidence="7">
    <location>
        <begin position="66"/>
        <end position="86"/>
    </location>
</feature>
<feature type="transmembrane region" description="Helical" evidence="7">
    <location>
        <begin position="36"/>
        <end position="54"/>
    </location>
</feature>
<evidence type="ECO:0000256" key="6">
    <source>
        <dbReference type="ARBA" id="ARBA00023136"/>
    </source>
</evidence>
<gene>
    <name evidence="7" type="primary">flhA</name>
    <name evidence="8" type="ORF">AKJ08_3396</name>
</gene>
<keyword evidence="7" id="KW-1005">Bacterial flagellum biogenesis</keyword>
<evidence type="ECO:0000256" key="4">
    <source>
        <dbReference type="ARBA" id="ARBA00022692"/>
    </source>
</evidence>
<comment type="similarity">
    <text evidence="2 7">Belongs to the FHIPEP (flagella/HR/invasion proteins export pore) family.</text>
</comment>
<dbReference type="PRINTS" id="PR00949">
    <property type="entry name" value="TYPE3IMAPROT"/>
</dbReference>
<dbReference type="Gene3D" id="3.40.50.12790">
    <property type="entry name" value="FHIPEP family, domain 4"/>
    <property type="match status" value="1"/>
</dbReference>
<dbReference type="OrthoDB" id="9759185at2"/>
<dbReference type="InterPro" id="IPR001712">
    <property type="entry name" value="T3SS_FHIPEP"/>
</dbReference>
<dbReference type="EMBL" id="CP012332">
    <property type="protein sequence ID" value="AKU93009.1"/>
    <property type="molecule type" value="Genomic_DNA"/>
</dbReference>
<keyword evidence="7" id="KW-0813">Transport</keyword>
<keyword evidence="8" id="KW-0282">Flagellum</keyword>
<dbReference type="PATRIC" id="fig|1391653.3.peg.3546"/>
<dbReference type="PROSITE" id="PS00994">
    <property type="entry name" value="FHIPEP"/>
    <property type="match status" value="1"/>
</dbReference>
<dbReference type="Proteomes" id="UP000055590">
    <property type="component" value="Chromosome"/>
</dbReference>
<feature type="transmembrane region" description="Helical" evidence="7">
    <location>
        <begin position="198"/>
        <end position="218"/>
    </location>
</feature>
<name>A0A0K1PIS4_9BACT</name>
<keyword evidence="8" id="KW-0969">Cilium</keyword>
<keyword evidence="6 7" id="KW-0472">Membrane</keyword>
<keyword evidence="4 7" id="KW-0812">Transmembrane</keyword>
<dbReference type="Gene3D" id="3.40.30.60">
    <property type="entry name" value="FHIPEP family, domain 1"/>
    <property type="match status" value="1"/>
</dbReference>
<dbReference type="InterPro" id="IPR025505">
    <property type="entry name" value="FHIPEP_CS"/>
</dbReference>
<dbReference type="Gene3D" id="1.10.8.540">
    <property type="entry name" value="FHIPEP family, domain 3"/>
    <property type="match status" value="1"/>
</dbReference>
<keyword evidence="7" id="KW-1006">Bacterial flagellum protein export</keyword>
<keyword evidence="5 7" id="KW-1133">Transmembrane helix</keyword>
<sequence length="686" mass="71819">MSASPRRAGETLSAIAVIGILAILILPVPAAALDVLLAFNIGVSVLMLLIGLGIKQPLEFSVFPSLLLLTTLFRLGLNVATTRLILLHGGEGPGAAGSVIATFGRFMVGGSLVVGLVIFLILLLVNFIVITKGSGRVSEVAARFTLDAMPGKQMAIDADLAAGIVDDREAKLRRQTLSQEAEFFGAMDGASKFVRGDAIAGLLITAVNLLGGLATGLLRDGLSLRQAVDTYTLLTVGDGLVAQMPALLVSTAAGIVVTRAQGSDLGSQVGGQIFGNARVLASTAAVLGILALLPGLPFAAFGSLAAGAFLLSRRVDKAAKKDKAHPTAEAEPKGPEKIQDLLAVDALELHVGYGLVALIDLARGGELPGRVTALRKKLAEELGIVLPSVHLRDDLGLGASEYRLLLRGHEIARGAAHADRLMALDPTGRAPSVDGIAGKEPAFGLPAVWIQTRDRPKAEALGLTLVDAASVVATHLSELLRRHAHELVGRQETQELLSVCAREAPKLVEDVVPATITLGELVRVLRGLLREQLSVRDLRTILEAVADAAPRSKDTAFLVEQARRRLSRQITGRVRDGAGPVRAITLDRATEELLRGSLGVSDGEAALAPDLETARQLIAQLETLSAALSAAGNVPVLLAPPDLRRPLFDFASRFVPELQVISARELVPGTSVEPAGLLQVTMKTAA</sequence>
<keyword evidence="3 7" id="KW-1003">Cell membrane</keyword>
<dbReference type="STRING" id="1391653.AKJ08_3396"/>
<dbReference type="PIRSF" id="PIRSF005419">
    <property type="entry name" value="FlhA"/>
    <property type="match status" value="1"/>
</dbReference>
<dbReference type="AlphaFoldDB" id="A0A0K1PIS4"/>
<keyword evidence="8" id="KW-0966">Cell projection</keyword>
<evidence type="ECO:0000313" key="8">
    <source>
        <dbReference type="EMBL" id="AKU93009.1"/>
    </source>
</evidence>
<dbReference type="InterPro" id="IPR006301">
    <property type="entry name" value="FlhA"/>
</dbReference>
<evidence type="ECO:0000256" key="1">
    <source>
        <dbReference type="ARBA" id="ARBA00004651"/>
    </source>
</evidence>
<dbReference type="GO" id="GO:0005886">
    <property type="term" value="C:plasma membrane"/>
    <property type="evidence" value="ECO:0007669"/>
    <property type="project" value="UniProtKB-SubCell"/>
</dbReference>
<dbReference type="InterPro" id="IPR042193">
    <property type="entry name" value="FHIPEP_3"/>
</dbReference>
<feature type="transmembrane region" description="Helical" evidence="7">
    <location>
        <begin position="284"/>
        <end position="311"/>
    </location>
</feature>
<evidence type="ECO:0000256" key="5">
    <source>
        <dbReference type="ARBA" id="ARBA00022989"/>
    </source>
</evidence>
<evidence type="ECO:0000313" key="9">
    <source>
        <dbReference type="Proteomes" id="UP000055590"/>
    </source>
</evidence>
<dbReference type="InterPro" id="IPR042194">
    <property type="entry name" value="FHIPEP_1"/>
</dbReference>
<dbReference type="InterPro" id="IPR042196">
    <property type="entry name" value="FHIPEP_4"/>
</dbReference>
<dbReference type="GO" id="GO:0044780">
    <property type="term" value="P:bacterial-type flagellum assembly"/>
    <property type="evidence" value="ECO:0007669"/>
    <property type="project" value="InterPro"/>
</dbReference>
<organism evidence="8 9">
    <name type="scientific">Vulgatibacter incomptus</name>
    <dbReference type="NCBI Taxonomy" id="1391653"/>
    <lineage>
        <taxon>Bacteria</taxon>
        <taxon>Pseudomonadati</taxon>
        <taxon>Myxococcota</taxon>
        <taxon>Myxococcia</taxon>
        <taxon>Myxococcales</taxon>
        <taxon>Cystobacterineae</taxon>
        <taxon>Vulgatibacteraceae</taxon>
        <taxon>Vulgatibacter</taxon>
    </lineage>
</organism>
<dbReference type="NCBIfam" id="TIGR01398">
    <property type="entry name" value="FlhA"/>
    <property type="match status" value="1"/>
</dbReference>
<dbReference type="KEGG" id="vin:AKJ08_3396"/>